<evidence type="ECO:0000313" key="4">
    <source>
        <dbReference type="Proteomes" id="UP000076738"/>
    </source>
</evidence>
<dbReference type="PANTHER" id="PTHR43625">
    <property type="entry name" value="AFLATOXIN B1 ALDEHYDE REDUCTASE"/>
    <property type="match status" value="1"/>
</dbReference>
<evidence type="ECO:0000259" key="2">
    <source>
        <dbReference type="Pfam" id="PF00248"/>
    </source>
</evidence>
<evidence type="ECO:0000256" key="1">
    <source>
        <dbReference type="ARBA" id="ARBA00023002"/>
    </source>
</evidence>
<sequence length="345" mass="37578">MSMPTRKLGDDDVSAIGFGAMGIGGVGFGPTNMTFNQRLAVLDRAFELGCTFWDTANVYGESEPLIGEWFKSNPKKRDKIFLATKFGYIHVGETFGFDLSAQAAKECCKKSLELLNVDRIDLFYAHRIADGKTPIEITVGAMAELVKEGKVRYLGLSECSAAAIRRAHAVHPITAVQVEYAPITLDIEDPKIGILATCRELGISVIPWSPLGKGILTGQYKSPDGFEPGDLRSVTPRFSKENFPKVLAVADKLKSIGHRHNATAGQISLAWILAQGPDFIPIPGTKSIKYLEENIGAAYITLSDKEVAEIREVCKESGAMDALRMAPEFMSAIYQDSPPLEGYKG</sequence>
<dbReference type="SUPFAM" id="SSF51430">
    <property type="entry name" value="NAD(P)-linked oxidoreductase"/>
    <property type="match status" value="1"/>
</dbReference>
<keyword evidence="4" id="KW-1185">Reference proteome</keyword>
<keyword evidence="1" id="KW-0560">Oxidoreductase</keyword>
<dbReference type="GO" id="GO:0016491">
    <property type="term" value="F:oxidoreductase activity"/>
    <property type="evidence" value="ECO:0007669"/>
    <property type="project" value="UniProtKB-KW"/>
</dbReference>
<feature type="domain" description="NADP-dependent oxidoreductase" evidence="2">
    <location>
        <begin position="16"/>
        <end position="313"/>
    </location>
</feature>
<reference evidence="3 4" key="1">
    <citation type="journal article" date="2016" name="Mol. Biol. Evol.">
        <title>Comparative Genomics of Early-Diverging Mushroom-Forming Fungi Provides Insights into the Origins of Lignocellulose Decay Capabilities.</title>
        <authorList>
            <person name="Nagy L.G."/>
            <person name="Riley R."/>
            <person name="Tritt A."/>
            <person name="Adam C."/>
            <person name="Daum C."/>
            <person name="Floudas D."/>
            <person name="Sun H."/>
            <person name="Yadav J.S."/>
            <person name="Pangilinan J."/>
            <person name="Larsson K.H."/>
            <person name="Matsuura K."/>
            <person name="Barry K."/>
            <person name="Labutti K."/>
            <person name="Kuo R."/>
            <person name="Ohm R.A."/>
            <person name="Bhattacharya S.S."/>
            <person name="Shirouzu T."/>
            <person name="Yoshinaga Y."/>
            <person name="Martin F.M."/>
            <person name="Grigoriev I.V."/>
            <person name="Hibbett D.S."/>
        </authorList>
    </citation>
    <scope>NUCLEOTIDE SEQUENCE [LARGE SCALE GENOMIC DNA]</scope>
    <source>
        <strain evidence="3 4">TUFC12733</strain>
    </source>
</reference>
<dbReference type="Proteomes" id="UP000076738">
    <property type="component" value="Unassembled WGS sequence"/>
</dbReference>
<accession>A0A167HRY6</accession>
<dbReference type="InterPro" id="IPR050791">
    <property type="entry name" value="Aldo-Keto_reductase"/>
</dbReference>
<dbReference type="InterPro" id="IPR023210">
    <property type="entry name" value="NADP_OxRdtase_dom"/>
</dbReference>
<dbReference type="EMBL" id="KV417316">
    <property type="protein sequence ID" value="KZO91919.1"/>
    <property type="molecule type" value="Genomic_DNA"/>
</dbReference>
<proteinExistence type="predicted"/>
<dbReference type="GO" id="GO:0005737">
    <property type="term" value="C:cytoplasm"/>
    <property type="evidence" value="ECO:0007669"/>
    <property type="project" value="TreeGrafter"/>
</dbReference>
<dbReference type="Pfam" id="PF00248">
    <property type="entry name" value="Aldo_ket_red"/>
    <property type="match status" value="1"/>
</dbReference>
<dbReference type="STRING" id="1330018.A0A167HRY6"/>
<dbReference type="Gene3D" id="3.20.20.100">
    <property type="entry name" value="NADP-dependent oxidoreductase domain"/>
    <property type="match status" value="1"/>
</dbReference>
<protein>
    <submittedName>
        <fullName evidence="3">Aldo/keto reductase</fullName>
    </submittedName>
</protein>
<organism evidence="3 4">
    <name type="scientific">Calocera viscosa (strain TUFC12733)</name>
    <dbReference type="NCBI Taxonomy" id="1330018"/>
    <lineage>
        <taxon>Eukaryota</taxon>
        <taxon>Fungi</taxon>
        <taxon>Dikarya</taxon>
        <taxon>Basidiomycota</taxon>
        <taxon>Agaricomycotina</taxon>
        <taxon>Dacrymycetes</taxon>
        <taxon>Dacrymycetales</taxon>
        <taxon>Dacrymycetaceae</taxon>
        <taxon>Calocera</taxon>
    </lineage>
</organism>
<name>A0A167HRY6_CALVF</name>
<evidence type="ECO:0000313" key="3">
    <source>
        <dbReference type="EMBL" id="KZO91919.1"/>
    </source>
</evidence>
<dbReference type="InterPro" id="IPR036812">
    <property type="entry name" value="NAD(P)_OxRdtase_dom_sf"/>
</dbReference>
<dbReference type="OrthoDB" id="37537at2759"/>
<dbReference type="PANTHER" id="PTHR43625:SF40">
    <property type="entry name" value="ALDO-KETO REDUCTASE YAKC [NADP(+)]"/>
    <property type="match status" value="1"/>
</dbReference>
<gene>
    <name evidence="3" type="ORF">CALVIDRAFT_567807</name>
</gene>
<dbReference type="AlphaFoldDB" id="A0A167HRY6"/>